<dbReference type="HOGENOM" id="CLU_1954488_0_0_1"/>
<dbReference type="Gene3D" id="3.40.50.720">
    <property type="entry name" value="NAD(P)-binding Rossmann-like Domain"/>
    <property type="match status" value="1"/>
</dbReference>
<proteinExistence type="predicted"/>
<feature type="non-terminal residue" evidence="2">
    <location>
        <position position="130"/>
    </location>
</feature>
<dbReference type="OrthoDB" id="191139at2759"/>
<gene>
    <name evidence="2" type="ORF">GUITHDRAFT_150292</name>
</gene>
<evidence type="ECO:0000256" key="1">
    <source>
        <dbReference type="ARBA" id="ARBA00023002"/>
    </source>
</evidence>
<dbReference type="RefSeq" id="XP_005840756.1">
    <property type="nucleotide sequence ID" value="XM_005840699.1"/>
</dbReference>
<dbReference type="PANTHER" id="PTHR43157">
    <property type="entry name" value="PHOSPHATIDYLINOSITOL-GLYCAN BIOSYNTHESIS CLASS F PROTEIN-RELATED"/>
    <property type="match status" value="1"/>
</dbReference>
<dbReference type="SUPFAM" id="SSF51735">
    <property type="entry name" value="NAD(P)-binding Rossmann-fold domains"/>
    <property type="match status" value="1"/>
</dbReference>
<name>L1JYZ7_GUITC</name>
<dbReference type="eggNOG" id="KOG1208">
    <property type="taxonomic scope" value="Eukaryota"/>
</dbReference>
<keyword evidence="1" id="KW-0560">Oxidoreductase</keyword>
<dbReference type="PANTHER" id="PTHR43157:SF31">
    <property type="entry name" value="PHOSPHATIDYLINOSITOL-GLYCAN BIOSYNTHESIS CLASS F PROTEIN"/>
    <property type="match status" value="1"/>
</dbReference>
<sequence length="130" mass="14515">MAIVETRNSKGWEGQIAVNHFGHFILTLQLLPLLAKGVGRVVMHSSSVHSFPGLDIDDLNYEKRPYDAFRAYASSKRANLLFAHELNRKARRIGVTATAAHPGWTVTELQERATGDDLFRSMVVRGNRLG</sequence>
<protein>
    <submittedName>
        <fullName evidence="2">Uncharacterized protein</fullName>
    </submittedName>
</protein>
<dbReference type="InterPro" id="IPR036291">
    <property type="entry name" value="NAD(P)-bd_dom_sf"/>
</dbReference>
<evidence type="ECO:0000313" key="2">
    <source>
        <dbReference type="EMBL" id="EKX53776.1"/>
    </source>
</evidence>
<reference evidence="2" key="1">
    <citation type="journal article" date="2012" name="Nature">
        <title>Algal genomes reveal evolutionary mosaicism and the fate of nucleomorphs.</title>
        <authorList>
            <consortium name="DOE Joint Genome Institute"/>
            <person name="Curtis B.A."/>
            <person name="Tanifuji G."/>
            <person name="Burki F."/>
            <person name="Gruber A."/>
            <person name="Irimia M."/>
            <person name="Maruyama S."/>
            <person name="Arias M.C."/>
            <person name="Ball S.G."/>
            <person name="Gile G.H."/>
            <person name="Hirakawa Y."/>
            <person name="Hopkins J.F."/>
            <person name="Kuo A."/>
            <person name="Rensing S.A."/>
            <person name="Schmutz J."/>
            <person name="Symeonidi A."/>
            <person name="Elias M."/>
            <person name="Eveleigh R.J."/>
            <person name="Herman E.K."/>
            <person name="Klute M.J."/>
            <person name="Nakayama T."/>
            <person name="Obornik M."/>
            <person name="Reyes-Prieto A."/>
            <person name="Armbrust E.V."/>
            <person name="Aves S.J."/>
            <person name="Beiko R.G."/>
            <person name="Coutinho P."/>
            <person name="Dacks J.B."/>
            <person name="Durnford D.G."/>
            <person name="Fast N.M."/>
            <person name="Green B.R."/>
            <person name="Grisdale C.J."/>
            <person name="Hempel F."/>
            <person name="Henrissat B."/>
            <person name="Hoppner M.P."/>
            <person name="Ishida K."/>
            <person name="Kim E."/>
            <person name="Koreny L."/>
            <person name="Kroth P.G."/>
            <person name="Liu Y."/>
            <person name="Malik S.B."/>
            <person name="Maier U.G."/>
            <person name="McRose D."/>
            <person name="Mock T."/>
            <person name="Neilson J.A."/>
            <person name="Onodera N.T."/>
            <person name="Poole A.M."/>
            <person name="Pritham E.J."/>
            <person name="Richards T.A."/>
            <person name="Rocap G."/>
            <person name="Roy S.W."/>
            <person name="Sarai C."/>
            <person name="Schaack S."/>
            <person name="Shirato S."/>
            <person name="Slamovits C.H."/>
            <person name="Spencer D.F."/>
            <person name="Suzuki S."/>
            <person name="Worden A.Z."/>
            <person name="Zauner S."/>
            <person name="Barry K."/>
            <person name="Bell C."/>
            <person name="Bharti A.K."/>
            <person name="Crow J.A."/>
            <person name="Grimwood J."/>
            <person name="Kramer R."/>
            <person name="Lindquist E."/>
            <person name="Lucas S."/>
            <person name="Salamov A."/>
            <person name="McFadden G.I."/>
            <person name="Lane C.E."/>
            <person name="Keeling P.J."/>
            <person name="Gray M.W."/>
            <person name="Grigoriev I.V."/>
            <person name="Archibald J.M."/>
        </authorList>
    </citation>
    <scope>NUCLEOTIDE SEQUENCE</scope>
    <source>
        <strain evidence="2">CCMP2712</strain>
    </source>
</reference>
<accession>L1JYZ7</accession>
<organism evidence="2">
    <name type="scientific">Guillardia theta (strain CCMP2712)</name>
    <name type="common">Cryptophyte</name>
    <dbReference type="NCBI Taxonomy" id="905079"/>
    <lineage>
        <taxon>Eukaryota</taxon>
        <taxon>Cryptophyceae</taxon>
        <taxon>Pyrenomonadales</taxon>
        <taxon>Geminigeraceae</taxon>
        <taxon>Guillardia</taxon>
    </lineage>
</organism>
<dbReference type="PaxDb" id="55529-EKX53776"/>
<dbReference type="EMBL" id="JH992969">
    <property type="protein sequence ID" value="EKX53776.1"/>
    <property type="molecule type" value="Genomic_DNA"/>
</dbReference>
<dbReference type="GeneID" id="17310276"/>
<dbReference type="STRING" id="905079.L1JYZ7"/>
<dbReference type="GO" id="GO:0016491">
    <property type="term" value="F:oxidoreductase activity"/>
    <property type="evidence" value="ECO:0007669"/>
    <property type="project" value="UniProtKB-KW"/>
</dbReference>
<dbReference type="KEGG" id="gtt:GUITHDRAFT_150292"/>
<dbReference type="AlphaFoldDB" id="L1JYZ7"/>